<dbReference type="PATRIC" id="fig|1141660.3.peg.466"/>
<comment type="caution">
    <text evidence="1">The sequence shown here is derived from an EMBL/GenBank/DDBJ whole genome shotgun (WGS) entry which is preliminary data.</text>
</comment>
<dbReference type="InterPro" id="IPR003065">
    <property type="entry name" value="Invas_SpaK"/>
</dbReference>
<dbReference type="Pfam" id="PF03519">
    <property type="entry name" value="Invas_SpaK"/>
    <property type="match status" value="1"/>
</dbReference>
<protein>
    <submittedName>
        <fullName evidence="1">Type III secretion system protein</fullName>
    </submittedName>
</protein>
<organism evidence="1 2">
    <name type="scientific">Providencia sneebia DSM 19967</name>
    <dbReference type="NCBI Taxonomy" id="1141660"/>
    <lineage>
        <taxon>Bacteria</taxon>
        <taxon>Pseudomonadati</taxon>
        <taxon>Pseudomonadota</taxon>
        <taxon>Gammaproteobacteria</taxon>
        <taxon>Enterobacterales</taxon>
        <taxon>Morganellaceae</taxon>
        <taxon>Providencia</taxon>
    </lineage>
</organism>
<accession>K8WLS1</accession>
<dbReference type="HOGENOM" id="CLU_125441_2_0_6"/>
<dbReference type="PRINTS" id="PR01305">
    <property type="entry name" value="SSPAKPROTEIN"/>
</dbReference>
<dbReference type="SUPFAM" id="SSF69635">
    <property type="entry name" value="Type III secretory system chaperone-like"/>
    <property type="match status" value="1"/>
</dbReference>
<dbReference type="OrthoDB" id="6455578at2"/>
<evidence type="ECO:0000313" key="1">
    <source>
        <dbReference type="EMBL" id="EKT60891.1"/>
    </source>
</evidence>
<evidence type="ECO:0000313" key="2">
    <source>
        <dbReference type="Proteomes" id="UP000010290"/>
    </source>
</evidence>
<sequence length="135" mass="15554">MKYRFVEALNNYLNLMGRKELINPQLDCHSNIQLEMNESPSINIDLSGDEIIIWSHIAEHSVVNMDMLSYSLLNMIIEYIPKHFQPGQPALHLVDDMFMLSAVIKPSALDDIQLFSGSFEEFFEYSSQIRTLLVS</sequence>
<dbReference type="AlphaFoldDB" id="K8WLS1"/>
<dbReference type="Proteomes" id="UP000010290">
    <property type="component" value="Chromosome"/>
</dbReference>
<reference evidence="1 2" key="1">
    <citation type="journal article" date="2012" name="BMC Genomics">
        <title>Comparative genomics of bacteria in the genus Providencia isolated from wild Drosophila melanogaster.</title>
        <authorList>
            <person name="Galac M.R."/>
            <person name="Lazzaro B.P."/>
        </authorList>
    </citation>
    <scope>NUCLEOTIDE SEQUENCE [LARGE SCALE GENOMIC DNA]</scope>
    <source>
        <strain evidence="1 2">DSM 19967</strain>
    </source>
</reference>
<keyword evidence="2" id="KW-1185">Reference proteome</keyword>
<dbReference type="RefSeq" id="WP_008914349.1">
    <property type="nucleotide sequence ID" value="NZ_CM001773.1"/>
</dbReference>
<gene>
    <name evidence="1" type="ORF">OO7_02331</name>
</gene>
<dbReference type="EMBL" id="AKKN01000003">
    <property type="protein sequence ID" value="EKT60891.1"/>
    <property type="molecule type" value="Genomic_DNA"/>
</dbReference>
<dbReference type="Gene3D" id="3.30.1460.10">
    <property type="match status" value="1"/>
</dbReference>
<name>K8WLS1_9GAMM</name>
<proteinExistence type="predicted"/>